<gene>
    <name evidence="3" type="ORF">K491DRAFT_618519</name>
</gene>
<evidence type="ECO:0000259" key="2">
    <source>
        <dbReference type="Pfam" id="PF12770"/>
    </source>
</evidence>
<evidence type="ECO:0000313" key="3">
    <source>
        <dbReference type="EMBL" id="KAF2662048.1"/>
    </source>
</evidence>
<organism evidence="3 4">
    <name type="scientific">Lophiostoma macrostomum CBS 122681</name>
    <dbReference type="NCBI Taxonomy" id="1314788"/>
    <lineage>
        <taxon>Eukaryota</taxon>
        <taxon>Fungi</taxon>
        <taxon>Dikarya</taxon>
        <taxon>Ascomycota</taxon>
        <taxon>Pezizomycotina</taxon>
        <taxon>Dothideomycetes</taxon>
        <taxon>Pleosporomycetidae</taxon>
        <taxon>Pleosporales</taxon>
        <taxon>Lophiostomataceae</taxon>
        <taxon>Lophiostoma</taxon>
    </lineage>
</organism>
<reference evidence="3" key="1">
    <citation type="journal article" date="2020" name="Stud. Mycol.">
        <title>101 Dothideomycetes genomes: a test case for predicting lifestyles and emergence of pathogens.</title>
        <authorList>
            <person name="Haridas S."/>
            <person name="Albert R."/>
            <person name="Binder M."/>
            <person name="Bloem J."/>
            <person name="Labutti K."/>
            <person name="Salamov A."/>
            <person name="Andreopoulos B."/>
            <person name="Baker S."/>
            <person name="Barry K."/>
            <person name="Bills G."/>
            <person name="Bluhm B."/>
            <person name="Cannon C."/>
            <person name="Castanera R."/>
            <person name="Culley D."/>
            <person name="Daum C."/>
            <person name="Ezra D."/>
            <person name="Gonzalez J."/>
            <person name="Henrissat B."/>
            <person name="Kuo A."/>
            <person name="Liang C."/>
            <person name="Lipzen A."/>
            <person name="Lutzoni F."/>
            <person name="Magnuson J."/>
            <person name="Mondo S."/>
            <person name="Nolan M."/>
            <person name="Ohm R."/>
            <person name="Pangilinan J."/>
            <person name="Park H.-J."/>
            <person name="Ramirez L."/>
            <person name="Alfaro M."/>
            <person name="Sun H."/>
            <person name="Tritt A."/>
            <person name="Yoshinaga Y."/>
            <person name="Zwiers L.-H."/>
            <person name="Turgeon B."/>
            <person name="Goodwin S."/>
            <person name="Spatafora J."/>
            <person name="Crous P."/>
            <person name="Grigoriev I."/>
        </authorList>
    </citation>
    <scope>NUCLEOTIDE SEQUENCE</scope>
    <source>
        <strain evidence="3">CBS 122681</strain>
    </source>
</reference>
<dbReference type="EMBL" id="MU004291">
    <property type="protein sequence ID" value="KAF2662048.1"/>
    <property type="molecule type" value="Genomic_DNA"/>
</dbReference>
<feature type="compositionally biased region" description="Polar residues" evidence="1">
    <location>
        <begin position="497"/>
        <end position="509"/>
    </location>
</feature>
<dbReference type="InterPro" id="IPR024983">
    <property type="entry name" value="CHAT_dom"/>
</dbReference>
<feature type="non-terminal residue" evidence="3">
    <location>
        <position position="936"/>
    </location>
</feature>
<dbReference type="OrthoDB" id="9991317at2759"/>
<name>A0A6A6TT03_9PLEO</name>
<accession>A0A6A6TT03</accession>
<feature type="domain" description="CHAT" evidence="2">
    <location>
        <begin position="622"/>
        <end position="936"/>
    </location>
</feature>
<dbReference type="Pfam" id="PF12770">
    <property type="entry name" value="CHAT"/>
    <property type="match status" value="1"/>
</dbReference>
<feature type="region of interest" description="Disordered" evidence="1">
    <location>
        <begin position="497"/>
        <end position="516"/>
    </location>
</feature>
<evidence type="ECO:0000313" key="4">
    <source>
        <dbReference type="Proteomes" id="UP000799324"/>
    </source>
</evidence>
<dbReference type="Gene3D" id="1.25.40.10">
    <property type="entry name" value="Tetratricopeptide repeat domain"/>
    <property type="match status" value="1"/>
</dbReference>
<dbReference type="Proteomes" id="UP000799324">
    <property type="component" value="Unassembled WGS sequence"/>
</dbReference>
<keyword evidence="4" id="KW-1185">Reference proteome</keyword>
<protein>
    <recommendedName>
        <fullName evidence="2">CHAT domain-containing protein</fullName>
    </recommendedName>
</protein>
<sequence length="936" mass="103361">MDEATQISEELVRVTPADDELFGSYVFNFAGDLQNRYNRYGNLPDLIAAKANFHRSMTLFPKDHYNHRMAVRQQISLVLGDRAEARLSIEDIDLAIKYARESVDAASGVPAQQSLAFQAVGERLAVKFALFGGMGNLEESMKARRNTVDILPADHKDTPMKLHALANSLRNNFEHYGKMSDLDESILLARRAVRSIPTPSVDRCMALDGLSNSLSMRYKQTGSSQDLDEAVTASEAAVGDLPKGRKERYGYLNGLSNRLNSRYTRSRDKQDLDRAIEAVSEAVSACEDGSDDQCIYLNTLGNCLLTRFEAFGDMSDLDASIEKGRKYLSKIPKTHPFRVNGMHNLGLRLQTKYFRAADDEKETLLKEALELATKCSYDTPLGRIKNGQLGGYCFMQAKSWERAGNLLSESVKLFRRASPVSLGDQDRQRRLRDLSGISSLACACYLAMEQPERGLEILEAGRGIMSDIAMGYHSDLSALRMADKSLHDEYVRLRNQLSQPLPEAQTSSSHAEDSVAKRNEDLARFEAVEASIRLLPELESFNQSLSAQQMKDLAVQGPLVAFCTVDQRCDAIIVTPEKIEAVPLPELTNAAIKERVNLIVGKSRLSTMPPSKHALANKRMRALLEWIWEKAVRPVLQHLGLLESQGRSSRPRIWWVTSGAMGLLPLHAAGKGAKNLAENTYAHVVSTYIPTFAGLAFARQCQDKVDPVSPNMALVTMPETPGGLEPLSTEHESQAIRDVFAATSDSHKELLELCLPSATDVLTHVRGSNVDIVHLACHADPNLDDPSNTALLFGSEPAAPAPDPLPVRQLRRMPTEQQKSRRPPRLAYLSACCTAQQYDLRLIDENIHLAAAFQLCGFPAVVGTLWEADDVAAVVIAKAFYAELFRLDYEDHQGQPGDHVARALDFATGIYRSLKIGRASAANDALAWASFVHIGA</sequence>
<dbReference type="AlphaFoldDB" id="A0A6A6TT03"/>
<dbReference type="InterPro" id="IPR011990">
    <property type="entry name" value="TPR-like_helical_dom_sf"/>
</dbReference>
<proteinExistence type="predicted"/>
<evidence type="ECO:0000256" key="1">
    <source>
        <dbReference type="SAM" id="MobiDB-lite"/>
    </source>
</evidence>